<evidence type="ECO:0000313" key="2">
    <source>
        <dbReference type="EMBL" id="KAK5698838.1"/>
    </source>
</evidence>
<dbReference type="Proteomes" id="UP001310594">
    <property type="component" value="Unassembled WGS sequence"/>
</dbReference>
<protein>
    <recommendedName>
        <fullName evidence="1">BTB domain-containing protein</fullName>
    </recommendedName>
</protein>
<sequence>MAPHYEQTRDAANAALLTDLSTLLTSEEHTDLKIKLGDRVWNVHKAIVCARSDFFAKACKGDFKEAKDGVVEIHDDYPEVIDKMIHYIYKTEYSESDTELAPVLFNVRMVAAAEKYFVKFLAALAVSKLDYFISNVGTAWGSKDFADAIAEAYTTTHDSDRELRDTLLQMVVAHADMLFRKEFTEFAHFQDMAAKTPSFSAEVAALLAKPLEISPILNIYYCPGDDCRESFRSAITDGQRVKWTCDYCGWEDEDDYSWWQSYKIAELPVVEAT</sequence>
<dbReference type="SMART" id="SM00225">
    <property type="entry name" value="BTB"/>
    <property type="match status" value="1"/>
</dbReference>
<gene>
    <name evidence="2" type="ORF">LTR97_006486</name>
</gene>
<evidence type="ECO:0000259" key="1">
    <source>
        <dbReference type="PROSITE" id="PS50097"/>
    </source>
</evidence>
<dbReference type="Pfam" id="PF00651">
    <property type="entry name" value="BTB"/>
    <property type="match status" value="1"/>
</dbReference>
<name>A0AAN7W6E3_9PEZI</name>
<dbReference type="PROSITE" id="PS50097">
    <property type="entry name" value="BTB"/>
    <property type="match status" value="1"/>
</dbReference>
<dbReference type="Gene3D" id="3.30.710.10">
    <property type="entry name" value="Potassium Channel Kv1.1, Chain A"/>
    <property type="match status" value="1"/>
</dbReference>
<dbReference type="PANTHER" id="PTHR47843:SF5">
    <property type="entry name" value="BTB_POZ DOMAIN PROTEIN"/>
    <property type="match status" value="1"/>
</dbReference>
<comment type="caution">
    <text evidence="2">The sequence shown here is derived from an EMBL/GenBank/DDBJ whole genome shotgun (WGS) entry which is preliminary data.</text>
</comment>
<dbReference type="AlphaFoldDB" id="A0AAN7W6E3"/>
<evidence type="ECO:0000313" key="3">
    <source>
        <dbReference type="Proteomes" id="UP001310594"/>
    </source>
</evidence>
<dbReference type="InterPro" id="IPR011333">
    <property type="entry name" value="SKP1/BTB/POZ_sf"/>
</dbReference>
<proteinExistence type="predicted"/>
<dbReference type="EMBL" id="JAVRQU010000009">
    <property type="protein sequence ID" value="KAK5698838.1"/>
    <property type="molecule type" value="Genomic_DNA"/>
</dbReference>
<dbReference type="CDD" id="cd18186">
    <property type="entry name" value="BTB_POZ_ZBTB_KLHL-like"/>
    <property type="match status" value="1"/>
</dbReference>
<organism evidence="2 3">
    <name type="scientific">Elasticomyces elasticus</name>
    <dbReference type="NCBI Taxonomy" id="574655"/>
    <lineage>
        <taxon>Eukaryota</taxon>
        <taxon>Fungi</taxon>
        <taxon>Dikarya</taxon>
        <taxon>Ascomycota</taxon>
        <taxon>Pezizomycotina</taxon>
        <taxon>Dothideomycetes</taxon>
        <taxon>Dothideomycetidae</taxon>
        <taxon>Mycosphaerellales</taxon>
        <taxon>Teratosphaeriaceae</taxon>
        <taxon>Elasticomyces</taxon>
    </lineage>
</organism>
<reference evidence="2" key="1">
    <citation type="submission" date="2023-08" db="EMBL/GenBank/DDBJ databases">
        <title>Black Yeasts Isolated from many extreme environments.</title>
        <authorList>
            <person name="Coleine C."/>
            <person name="Stajich J.E."/>
            <person name="Selbmann L."/>
        </authorList>
    </citation>
    <scope>NUCLEOTIDE SEQUENCE</scope>
    <source>
        <strain evidence="2">CCFEE 5810</strain>
    </source>
</reference>
<accession>A0AAN7W6E3</accession>
<feature type="domain" description="BTB" evidence="1">
    <location>
        <begin position="30"/>
        <end position="97"/>
    </location>
</feature>
<dbReference type="SUPFAM" id="SSF54695">
    <property type="entry name" value="POZ domain"/>
    <property type="match status" value="1"/>
</dbReference>
<dbReference type="InterPro" id="IPR000210">
    <property type="entry name" value="BTB/POZ_dom"/>
</dbReference>
<dbReference type="PANTHER" id="PTHR47843">
    <property type="entry name" value="BTB DOMAIN-CONTAINING PROTEIN-RELATED"/>
    <property type="match status" value="1"/>
</dbReference>